<name>A0A0W0SGJ6_9GAMM</name>
<dbReference type="PROSITE" id="PS00636">
    <property type="entry name" value="DNAJ_1"/>
    <property type="match status" value="1"/>
</dbReference>
<dbReference type="CDD" id="cd06257">
    <property type="entry name" value="DnaJ"/>
    <property type="match status" value="1"/>
</dbReference>
<dbReference type="SUPFAM" id="SSF46565">
    <property type="entry name" value="Chaperone J-domain"/>
    <property type="match status" value="1"/>
</dbReference>
<dbReference type="PROSITE" id="PS50076">
    <property type="entry name" value="DNAJ_2"/>
    <property type="match status" value="1"/>
</dbReference>
<feature type="domain" description="J" evidence="3">
    <location>
        <begin position="4"/>
        <end position="69"/>
    </location>
</feature>
<evidence type="ECO:0000313" key="5">
    <source>
        <dbReference type="Proteomes" id="UP000054742"/>
    </source>
</evidence>
<reference evidence="4 5" key="1">
    <citation type="submission" date="2015-11" db="EMBL/GenBank/DDBJ databases">
        <title>Genomic analysis of 38 Legionella species identifies large and diverse effector repertoires.</title>
        <authorList>
            <person name="Burstein D."/>
            <person name="Amaro F."/>
            <person name="Zusman T."/>
            <person name="Lifshitz Z."/>
            <person name="Cohen O."/>
            <person name="Gilbert J.A."/>
            <person name="Pupko T."/>
            <person name="Shuman H.A."/>
            <person name="Segal G."/>
        </authorList>
    </citation>
    <scope>NUCLEOTIDE SEQUENCE [LARGE SCALE GENOMIC DNA]</scope>
    <source>
        <strain evidence="4 5">ATCC 43878</strain>
    </source>
</reference>
<keyword evidence="5" id="KW-1185">Reference proteome</keyword>
<protein>
    <submittedName>
        <fullName evidence="4">Molecular chaperone DnaJ</fullName>
    </submittedName>
</protein>
<dbReference type="InterPro" id="IPR001623">
    <property type="entry name" value="DnaJ_domain"/>
</dbReference>
<evidence type="ECO:0000313" key="4">
    <source>
        <dbReference type="EMBL" id="KTC82518.1"/>
    </source>
</evidence>
<dbReference type="RefSeq" id="WP_157061506.1">
    <property type="nucleotide sequence ID" value="NZ_LNXV01000023.1"/>
</dbReference>
<dbReference type="GO" id="GO:0005737">
    <property type="term" value="C:cytoplasm"/>
    <property type="evidence" value="ECO:0007669"/>
    <property type="project" value="TreeGrafter"/>
</dbReference>
<dbReference type="STRING" id="29422.Lbru_1746"/>
<dbReference type="Proteomes" id="UP000054742">
    <property type="component" value="Unassembled WGS sequence"/>
</dbReference>
<dbReference type="GO" id="GO:0051082">
    <property type="term" value="F:unfolded protein binding"/>
    <property type="evidence" value="ECO:0007669"/>
    <property type="project" value="TreeGrafter"/>
</dbReference>
<evidence type="ECO:0000256" key="2">
    <source>
        <dbReference type="ARBA" id="ARBA00023186"/>
    </source>
</evidence>
<proteinExistence type="predicted"/>
<dbReference type="PRINTS" id="PR00625">
    <property type="entry name" value="JDOMAIN"/>
</dbReference>
<feature type="non-terminal residue" evidence="4">
    <location>
        <position position="347"/>
    </location>
</feature>
<evidence type="ECO:0000259" key="3">
    <source>
        <dbReference type="PROSITE" id="PS50076"/>
    </source>
</evidence>
<dbReference type="PANTHER" id="PTHR43948">
    <property type="entry name" value="DNAJ HOMOLOG SUBFAMILY B"/>
    <property type="match status" value="1"/>
</dbReference>
<dbReference type="GO" id="GO:0044183">
    <property type="term" value="F:protein folding chaperone"/>
    <property type="evidence" value="ECO:0007669"/>
    <property type="project" value="TreeGrafter"/>
</dbReference>
<dbReference type="InterPro" id="IPR036869">
    <property type="entry name" value="J_dom_sf"/>
</dbReference>
<dbReference type="GO" id="GO:0051087">
    <property type="term" value="F:protein-folding chaperone binding"/>
    <property type="evidence" value="ECO:0007669"/>
    <property type="project" value="TreeGrafter"/>
</dbReference>
<evidence type="ECO:0000256" key="1">
    <source>
        <dbReference type="ARBA" id="ARBA00022490"/>
    </source>
</evidence>
<organism evidence="4 5">
    <name type="scientific">Legionella brunensis</name>
    <dbReference type="NCBI Taxonomy" id="29422"/>
    <lineage>
        <taxon>Bacteria</taxon>
        <taxon>Pseudomonadati</taxon>
        <taxon>Pseudomonadota</taxon>
        <taxon>Gammaproteobacteria</taxon>
        <taxon>Legionellales</taxon>
        <taxon>Legionellaceae</taxon>
        <taxon>Legionella</taxon>
    </lineage>
</organism>
<dbReference type="AlphaFoldDB" id="A0A0W0SGJ6"/>
<dbReference type="SMART" id="SM00271">
    <property type="entry name" value="DnaJ"/>
    <property type="match status" value="1"/>
</dbReference>
<dbReference type="InterPro" id="IPR018253">
    <property type="entry name" value="DnaJ_domain_CS"/>
</dbReference>
<accession>A0A0W0SGJ6</accession>
<sequence>MAKKLYELLEIDETATAEDIRKAYKKQALKHHPDKNKDDPQAQERFKDISNAYAILSDEVLRPLYDKGQIDDTGNPVAEEVNATFFSEDPEERAKQFEEILKQFHKATEEAKKAAQKVFEEEIKPHLNDKQVKNPPGSKTYYIYIPGFNPNTKKDYAKDFFDVENDELRSKIAEELHNKDGILVFESREEALSAGRLVRDKFWGNDSDDVVIECFLSPELLEKTTSFFKSGGSEIDMEELNDHGKRNCFSFKQSPIGSNLFSLGNISAVYIVNALVNLCAHPGDPEAKKILDVRLEKEVIHNSNFHNPKIKAIIQALDKGETKLKKQEILLREIKKNQLSVAEFSLL</sequence>
<dbReference type="PANTHER" id="PTHR43948:SF10">
    <property type="entry name" value="MRJ, ISOFORM E"/>
    <property type="match status" value="1"/>
</dbReference>
<keyword evidence="2" id="KW-0143">Chaperone</keyword>
<comment type="caution">
    <text evidence="4">The sequence shown here is derived from an EMBL/GenBank/DDBJ whole genome shotgun (WGS) entry which is preliminary data.</text>
</comment>
<keyword evidence="1" id="KW-0963">Cytoplasm</keyword>
<dbReference type="Pfam" id="PF00226">
    <property type="entry name" value="DnaJ"/>
    <property type="match status" value="1"/>
</dbReference>
<gene>
    <name evidence="4" type="ORF">Lbru_1746</name>
</gene>
<dbReference type="OrthoDB" id="9779889at2"/>
<dbReference type="EMBL" id="LNXV01000023">
    <property type="protein sequence ID" value="KTC82518.1"/>
    <property type="molecule type" value="Genomic_DNA"/>
</dbReference>
<dbReference type="Gene3D" id="1.10.287.110">
    <property type="entry name" value="DnaJ domain"/>
    <property type="match status" value="1"/>
</dbReference>